<name>A0AAV4XD35_CAEEX</name>
<organism evidence="1 2">
    <name type="scientific">Caerostris extrusa</name>
    <name type="common">Bark spider</name>
    <name type="synonym">Caerostris bankana</name>
    <dbReference type="NCBI Taxonomy" id="172846"/>
    <lineage>
        <taxon>Eukaryota</taxon>
        <taxon>Metazoa</taxon>
        <taxon>Ecdysozoa</taxon>
        <taxon>Arthropoda</taxon>
        <taxon>Chelicerata</taxon>
        <taxon>Arachnida</taxon>
        <taxon>Araneae</taxon>
        <taxon>Araneomorphae</taxon>
        <taxon>Entelegynae</taxon>
        <taxon>Araneoidea</taxon>
        <taxon>Araneidae</taxon>
        <taxon>Caerostris</taxon>
    </lineage>
</organism>
<evidence type="ECO:0000313" key="1">
    <source>
        <dbReference type="EMBL" id="GIY92982.1"/>
    </source>
</evidence>
<evidence type="ECO:0000313" key="2">
    <source>
        <dbReference type="Proteomes" id="UP001054945"/>
    </source>
</evidence>
<proteinExistence type="predicted"/>
<comment type="caution">
    <text evidence="1">The sequence shown here is derived from an EMBL/GenBank/DDBJ whole genome shotgun (WGS) entry which is preliminary data.</text>
</comment>
<gene>
    <name evidence="1" type="ORF">CEXT_588131</name>
</gene>
<sequence>MLVPRNGWVGRVLMQKIFSTLNSCANTLAIIALWLEYTLEWDTSWYQGDFTLSSTSSNLVEDLSSQGIYRTHTYNKHRIIGLVSTVELQIGIHIEFSILLTLSTKSLNHDREN</sequence>
<dbReference type="Proteomes" id="UP001054945">
    <property type="component" value="Unassembled WGS sequence"/>
</dbReference>
<protein>
    <submittedName>
        <fullName evidence="1">Uncharacterized protein</fullName>
    </submittedName>
</protein>
<reference evidence="1 2" key="1">
    <citation type="submission" date="2021-06" db="EMBL/GenBank/DDBJ databases">
        <title>Caerostris extrusa draft genome.</title>
        <authorList>
            <person name="Kono N."/>
            <person name="Arakawa K."/>
        </authorList>
    </citation>
    <scope>NUCLEOTIDE SEQUENCE [LARGE SCALE GENOMIC DNA]</scope>
</reference>
<accession>A0AAV4XD35</accession>
<dbReference type="AlphaFoldDB" id="A0AAV4XD35"/>
<keyword evidence="2" id="KW-1185">Reference proteome</keyword>
<dbReference type="EMBL" id="BPLR01017607">
    <property type="protein sequence ID" value="GIY92982.1"/>
    <property type="molecule type" value="Genomic_DNA"/>
</dbReference>